<sequence>MSLACRENDENSRDSGFGDMDYDMPTDFAFPTSTQKASFQLKVLDMEMDDLVIQETMNIPGKDFACTESEEREAGRALSNLTSRPRALTDITNSPRFTVSESPKSRINTNGRGFALPLLRTQSSFGRKRALAEGLNEFKRHRAESIDEDQELVPSCSNISTMPSYSRSIHLHRVQSSSVLERGHYAHVEDELPKILEVKYHLNTISEHDSQAYRRIEASTLAGLLNSMSSQEFSSKYVLVDCRYPYEFNGGHIKNAINIYDPERCEELFYPGNPNHNGVIHKRIPIFYCEFSQKRGPSMAHALRRVDRQRNELRYPFVDFQEIYVLDKGYRNFYQLMSETTDKMMDSRFSTYLKRFTFHKKGFGGTTCSRAIEPRSRILLRQQSADDSQSPMSSNQRLTSRRPLFAEPRTPQSSLVGPLRPPQFS</sequence>
<evidence type="ECO:0000256" key="3">
    <source>
        <dbReference type="ARBA" id="ARBA00022776"/>
    </source>
</evidence>
<dbReference type="PRINTS" id="PR00716">
    <property type="entry name" value="MPIPHPHTASE"/>
</dbReference>
<evidence type="ECO:0000313" key="12">
    <source>
        <dbReference type="WBParaSite" id="Hba_19235"/>
    </source>
</evidence>
<dbReference type="CDD" id="cd01530">
    <property type="entry name" value="Cdc25"/>
    <property type="match status" value="1"/>
</dbReference>
<dbReference type="WBParaSite" id="Hba_19235">
    <property type="protein sequence ID" value="Hba_19235"/>
    <property type="gene ID" value="Hba_19235"/>
</dbReference>
<dbReference type="GO" id="GO:0010971">
    <property type="term" value="P:positive regulation of G2/M transition of mitotic cell cycle"/>
    <property type="evidence" value="ECO:0007669"/>
    <property type="project" value="TreeGrafter"/>
</dbReference>
<protein>
    <recommendedName>
        <fullName evidence="8">M-phase inducer phosphatase</fullName>
        <ecNumber evidence="8">3.1.3.48</ecNumber>
    </recommendedName>
</protein>
<keyword evidence="3 8" id="KW-0498">Mitosis</keyword>
<organism evidence="11 12">
    <name type="scientific">Heterorhabditis bacteriophora</name>
    <name type="common">Entomopathogenic nematode worm</name>
    <dbReference type="NCBI Taxonomy" id="37862"/>
    <lineage>
        <taxon>Eukaryota</taxon>
        <taxon>Metazoa</taxon>
        <taxon>Ecdysozoa</taxon>
        <taxon>Nematoda</taxon>
        <taxon>Chromadorea</taxon>
        <taxon>Rhabditida</taxon>
        <taxon>Rhabditina</taxon>
        <taxon>Rhabditomorpha</taxon>
        <taxon>Strongyloidea</taxon>
        <taxon>Heterorhabditidae</taxon>
        <taxon>Heterorhabditis</taxon>
    </lineage>
</organism>
<evidence type="ECO:0000256" key="2">
    <source>
        <dbReference type="ARBA" id="ARBA00022618"/>
    </source>
</evidence>
<evidence type="ECO:0000256" key="7">
    <source>
        <dbReference type="ARBA" id="ARBA00051722"/>
    </source>
</evidence>
<dbReference type="Pfam" id="PF00581">
    <property type="entry name" value="Rhodanese"/>
    <property type="match status" value="1"/>
</dbReference>
<feature type="compositionally biased region" description="Polar residues" evidence="9">
    <location>
        <begin position="382"/>
        <end position="398"/>
    </location>
</feature>
<dbReference type="GO" id="GO:0005634">
    <property type="term" value="C:nucleus"/>
    <property type="evidence" value="ECO:0007669"/>
    <property type="project" value="TreeGrafter"/>
</dbReference>
<reference evidence="12" key="1">
    <citation type="submission" date="2016-11" db="UniProtKB">
        <authorList>
            <consortium name="WormBaseParasite"/>
        </authorList>
    </citation>
    <scope>IDENTIFICATION</scope>
</reference>
<dbReference type="InterPro" id="IPR036873">
    <property type="entry name" value="Rhodanese-like_dom_sf"/>
</dbReference>
<keyword evidence="4 8" id="KW-0378">Hydrolase</keyword>
<evidence type="ECO:0000256" key="5">
    <source>
        <dbReference type="ARBA" id="ARBA00022912"/>
    </source>
</evidence>
<dbReference type="Proteomes" id="UP000095283">
    <property type="component" value="Unplaced"/>
</dbReference>
<dbReference type="FunFam" id="3.40.250.10:FF:000021">
    <property type="entry name" value="M-phase inducer phosphatase cdc-25.2"/>
    <property type="match status" value="1"/>
</dbReference>
<dbReference type="SMART" id="SM00450">
    <property type="entry name" value="RHOD"/>
    <property type="match status" value="1"/>
</dbReference>
<dbReference type="GO" id="GO:0051301">
    <property type="term" value="P:cell division"/>
    <property type="evidence" value="ECO:0007669"/>
    <property type="project" value="UniProtKB-UniRule"/>
</dbReference>
<dbReference type="InterPro" id="IPR000751">
    <property type="entry name" value="MPI_Phosphatase"/>
</dbReference>
<dbReference type="GO" id="GO:0004725">
    <property type="term" value="F:protein tyrosine phosphatase activity"/>
    <property type="evidence" value="ECO:0007669"/>
    <property type="project" value="UniProtKB-UniRule"/>
</dbReference>
<keyword evidence="6 8" id="KW-0131">Cell cycle</keyword>
<evidence type="ECO:0000256" key="8">
    <source>
        <dbReference type="RuleBase" id="RU368028"/>
    </source>
</evidence>
<dbReference type="SUPFAM" id="SSF52821">
    <property type="entry name" value="Rhodanese/Cell cycle control phosphatase"/>
    <property type="match status" value="1"/>
</dbReference>
<evidence type="ECO:0000256" key="6">
    <source>
        <dbReference type="ARBA" id="ARBA00023306"/>
    </source>
</evidence>
<dbReference type="Gene3D" id="3.40.250.10">
    <property type="entry name" value="Rhodanese-like domain"/>
    <property type="match status" value="1"/>
</dbReference>
<dbReference type="GO" id="GO:0110032">
    <property type="term" value="P:positive regulation of G2/MI transition of meiotic cell cycle"/>
    <property type="evidence" value="ECO:0007669"/>
    <property type="project" value="TreeGrafter"/>
</dbReference>
<comment type="catalytic activity">
    <reaction evidence="7 8">
        <text>O-phospho-L-tyrosyl-[protein] + H2O = L-tyrosyl-[protein] + phosphate</text>
        <dbReference type="Rhea" id="RHEA:10684"/>
        <dbReference type="Rhea" id="RHEA-COMP:10136"/>
        <dbReference type="Rhea" id="RHEA-COMP:20101"/>
        <dbReference type="ChEBI" id="CHEBI:15377"/>
        <dbReference type="ChEBI" id="CHEBI:43474"/>
        <dbReference type="ChEBI" id="CHEBI:46858"/>
        <dbReference type="ChEBI" id="CHEBI:61978"/>
        <dbReference type="EC" id="3.1.3.48"/>
    </reaction>
</comment>
<comment type="function">
    <text evidence="8">Tyrosine protein phosphatase which functions as a dosage-dependent inducer of mitotic progression.</text>
</comment>
<evidence type="ECO:0000256" key="4">
    <source>
        <dbReference type="ARBA" id="ARBA00022801"/>
    </source>
</evidence>
<comment type="similarity">
    <text evidence="1 8">Belongs to the MPI phosphatase family.</text>
</comment>
<evidence type="ECO:0000313" key="11">
    <source>
        <dbReference type="Proteomes" id="UP000095283"/>
    </source>
</evidence>
<dbReference type="InterPro" id="IPR001763">
    <property type="entry name" value="Rhodanese-like_dom"/>
</dbReference>
<keyword evidence="2 8" id="KW-0132">Cell division</keyword>
<accession>A0A1I7XN76</accession>
<feature type="domain" description="Rhodanese" evidence="10">
    <location>
        <begin position="233"/>
        <end position="342"/>
    </location>
</feature>
<dbReference type="AlphaFoldDB" id="A0A1I7XN76"/>
<evidence type="ECO:0000256" key="1">
    <source>
        <dbReference type="ARBA" id="ARBA00011065"/>
    </source>
</evidence>
<dbReference type="GO" id="GO:0005737">
    <property type="term" value="C:cytoplasm"/>
    <property type="evidence" value="ECO:0007669"/>
    <property type="project" value="TreeGrafter"/>
</dbReference>
<dbReference type="GO" id="GO:0000086">
    <property type="term" value="P:G2/M transition of mitotic cell cycle"/>
    <property type="evidence" value="ECO:0007669"/>
    <property type="project" value="TreeGrafter"/>
</dbReference>
<dbReference type="EC" id="3.1.3.48" evidence="8"/>
<keyword evidence="11" id="KW-1185">Reference proteome</keyword>
<feature type="region of interest" description="Disordered" evidence="9">
    <location>
        <begin position="382"/>
        <end position="425"/>
    </location>
</feature>
<keyword evidence="5 8" id="KW-0904">Protein phosphatase</keyword>
<evidence type="ECO:0000259" key="10">
    <source>
        <dbReference type="PROSITE" id="PS50206"/>
    </source>
</evidence>
<evidence type="ECO:0000256" key="9">
    <source>
        <dbReference type="SAM" id="MobiDB-lite"/>
    </source>
</evidence>
<proteinExistence type="inferred from homology"/>
<name>A0A1I7XN76_HETBA</name>
<dbReference type="PROSITE" id="PS50206">
    <property type="entry name" value="RHODANESE_3"/>
    <property type="match status" value="1"/>
</dbReference>
<dbReference type="PANTHER" id="PTHR10828:SF76">
    <property type="entry name" value="M-PHASE INDUCER PHOSPHATASE"/>
    <property type="match status" value="1"/>
</dbReference>
<dbReference type="PANTHER" id="PTHR10828">
    <property type="entry name" value="M-PHASE INDUCER PHOSPHATASE DUAL SPECIFICITY PHOSPHATASE CDC25"/>
    <property type="match status" value="1"/>
</dbReference>